<sequence length="353" mass="39274">MIDAIVTHERPHFDEYQAIFLLKKFGENKFPGISAAKVVYLSSGGGIPDGRSADDCEKEGKLLIGVGGGRFDEHPAADKNRKQDECAATLVAKALGVADDLSLEKLLKFAVNNDLKAAAHPFDLAYIAKVMHQQYPPEKVMDWIMIGLEAKYQEQVSFFTEAGKEFERRAKIEEVLGPRGMILRMATIVSDDEQINKFARSAYGGKTAIVIQKRLSGNVQIFVNQQRGLTLYDVARILRLTEQKIKGKVVVSDWKMLASEGKVAGAEEWFFFQAAQMLLNGSLTASGVPATKIPFEQIQEIVRIGINPNAFEANFASRCKKGICASIIKGSACSWYKFGLQRCRKIRFEMRKP</sequence>
<dbReference type="AlphaFoldDB" id="A0A1F6C3R8"/>
<evidence type="ECO:0000313" key="2">
    <source>
        <dbReference type="Proteomes" id="UP000176633"/>
    </source>
</evidence>
<gene>
    <name evidence="1" type="ORF">A3G50_01960</name>
</gene>
<accession>A0A1F6C3R8</accession>
<comment type="caution">
    <text evidence="1">The sequence shown here is derived from an EMBL/GenBank/DDBJ whole genome shotgun (WGS) entry which is preliminary data.</text>
</comment>
<evidence type="ECO:0000313" key="1">
    <source>
        <dbReference type="EMBL" id="OGG43437.1"/>
    </source>
</evidence>
<dbReference type="Proteomes" id="UP000176633">
    <property type="component" value="Unassembled WGS sequence"/>
</dbReference>
<organism evidence="1 2">
    <name type="scientific">Candidatus Jorgensenbacteria bacterium RIFCSPLOWO2_12_FULL_42_11</name>
    <dbReference type="NCBI Taxonomy" id="1798473"/>
    <lineage>
        <taxon>Bacteria</taxon>
        <taxon>Candidatus Joergenseniibacteriota</taxon>
    </lineage>
</organism>
<name>A0A1F6C3R8_9BACT</name>
<dbReference type="EMBL" id="MFKM01000014">
    <property type="protein sequence ID" value="OGG43437.1"/>
    <property type="molecule type" value="Genomic_DNA"/>
</dbReference>
<reference evidence="1 2" key="1">
    <citation type="journal article" date="2016" name="Nat. Commun.">
        <title>Thousands of microbial genomes shed light on interconnected biogeochemical processes in an aquifer system.</title>
        <authorList>
            <person name="Anantharaman K."/>
            <person name="Brown C.T."/>
            <person name="Hug L.A."/>
            <person name="Sharon I."/>
            <person name="Castelle C.J."/>
            <person name="Probst A.J."/>
            <person name="Thomas B.C."/>
            <person name="Singh A."/>
            <person name="Wilkins M.J."/>
            <person name="Karaoz U."/>
            <person name="Brodie E.L."/>
            <person name="Williams K.H."/>
            <person name="Hubbard S.S."/>
            <person name="Banfield J.F."/>
        </authorList>
    </citation>
    <scope>NUCLEOTIDE SEQUENCE [LARGE SCALE GENOMIC DNA]</scope>
</reference>
<protein>
    <submittedName>
        <fullName evidence="1">Uncharacterized protein</fullName>
    </submittedName>
</protein>
<proteinExistence type="predicted"/>